<evidence type="ECO:0000256" key="1">
    <source>
        <dbReference type="ARBA" id="ARBA00010641"/>
    </source>
</evidence>
<feature type="domain" description="RNA polymerase sigma-70 region 2" evidence="6">
    <location>
        <begin position="16"/>
        <end position="83"/>
    </location>
</feature>
<evidence type="ECO:0000256" key="5">
    <source>
        <dbReference type="SAM" id="MobiDB-lite"/>
    </source>
</evidence>
<dbReference type="Gene3D" id="1.10.1740.10">
    <property type="match status" value="1"/>
</dbReference>
<comment type="caution">
    <text evidence="7">The sequence shown here is derived from an EMBL/GenBank/DDBJ whole genome shotgun (WGS) entry which is preliminary data.</text>
</comment>
<dbReference type="InterPro" id="IPR036388">
    <property type="entry name" value="WH-like_DNA-bd_sf"/>
</dbReference>
<dbReference type="PANTHER" id="PTHR43133">
    <property type="entry name" value="RNA POLYMERASE ECF-TYPE SIGMA FACTO"/>
    <property type="match status" value="1"/>
</dbReference>
<dbReference type="Pfam" id="PF04542">
    <property type="entry name" value="Sigma70_r2"/>
    <property type="match status" value="1"/>
</dbReference>
<keyword evidence="3" id="KW-0731">Sigma factor</keyword>
<dbReference type="Proteomes" id="UP000273516">
    <property type="component" value="Unassembled WGS sequence"/>
</dbReference>
<dbReference type="InterPro" id="IPR007627">
    <property type="entry name" value="RNA_pol_sigma70_r2"/>
</dbReference>
<dbReference type="SUPFAM" id="SSF88659">
    <property type="entry name" value="Sigma3 and sigma4 domains of RNA polymerase sigma factors"/>
    <property type="match status" value="1"/>
</dbReference>
<dbReference type="InterPro" id="IPR013325">
    <property type="entry name" value="RNA_pol_sigma_r2"/>
</dbReference>
<keyword evidence="4" id="KW-0804">Transcription</keyword>
<feature type="region of interest" description="Disordered" evidence="5">
    <location>
        <begin position="81"/>
        <end position="110"/>
    </location>
</feature>
<evidence type="ECO:0000313" key="8">
    <source>
        <dbReference type="Proteomes" id="UP000273516"/>
    </source>
</evidence>
<keyword evidence="8" id="KW-1185">Reference proteome</keyword>
<evidence type="ECO:0000313" key="7">
    <source>
        <dbReference type="EMBL" id="RMC33262.1"/>
    </source>
</evidence>
<dbReference type="InterPro" id="IPR039425">
    <property type="entry name" value="RNA_pol_sigma-70-like"/>
</dbReference>
<dbReference type="SUPFAM" id="SSF88946">
    <property type="entry name" value="Sigma2 domain of RNA polymerase sigma factors"/>
    <property type="match status" value="1"/>
</dbReference>
<dbReference type="EMBL" id="QOKZ01000007">
    <property type="protein sequence ID" value="RMC33262.1"/>
    <property type="molecule type" value="Genomic_DNA"/>
</dbReference>
<dbReference type="InterPro" id="IPR013324">
    <property type="entry name" value="RNA_pol_sigma_r3/r4-like"/>
</dbReference>
<keyword evidence="2" id="KW-0805">Transcription regulation</keyword>
<protein>
    <submittedName>
        <fullName evidence="7">RNA polymerase subunit sigma</fullName>
    </submittedName>
</protein>
<dbReference type="NCBIfam" id="TIGR02937">
    <property type="entry name" value="sigma70-ECF"/>
    <property type="match status" value="1"/>
</dbReference>
<dbReference type="OrthoDB" id="9803470at2"/>
<name>A0A3M0M654_9RHOB</name>
<dbReference type="Gene3D" id="1.10.10.10">
    <property type="entry name" value="Winged helix-like DNA-binding domain superfamily/Winged helix DNA-binding domain"/>
    <property type="match status" value="1"/>
</dbReference>
<evidence type="ECO:0000256" key="3">
    <source>
        <dbReference type="ARBA" id="ARBA00023082"/>
    </source>
</evidence>
<evidence type="ECO:0000256" key="4">
    <source>
        <dbReference type="ARBA" id="ARBA00023163"/>
    </source>
</evidence>
<evidence type="ECO:0000256" key="2">
    <source>
        <dbReference type="ARBA" id="ARBA00023015"/>
    </source>
</evidence>
<organism evidence="7 8">
    <name type="scientific">Paracoccus alkanivorans</name>
    <dbReference type="NCBI Taxonomy" id="2116655"/>
    <lineage>
        <taxon>Bacteria</taxon>
        <taxon>Pseudomonadati</taxon>
        <taxon>Pseudomonadota</taxon>
        <taxon>Alphaproteobacteria</taxon>
        <taxon>Rhodobacterales</taxon>
        <taxon>Paracoccaceae</taxon>
        <taxon>Paracoccus</taxon>
    </lineage>
</organism>
<dbReference type="GO" id="GO:0016987">
    <property type="term" value="F:sigma factor activity"/>
    <property type="evidence" value="ECO:0007669"/>
    <property type="project" value="UniProtKB-KW"/>
</dbReference>
<dbReference type="GO" id="GO:0006352">
    <property type="term" value="P:DNA-templated transcription initiation"/>
    <property type="evidence" value="ECO:0007669"/>
    <property type="project" value="InterPro"/>
</dbReference>
<evidence type="ECO:0000259" key="6">
    <source>
        <dbReference type="Pfam" id="PF04542"/>
    </source>
</evidence>
<dbReference type="InterPro" id="IPR014284">
    <property type="entry name" value="RNA_pol_sigma-70_dom"/>
</dbReference>
<comment type="similarity">
    <text evidence="1">Belongs to the sigma-70 factor family. ECF subfamily.</text>
</comment>
<accession>A0A3M0M654</accession>
<sequence length="173" mass="18770">MIAGTANGDRSAFATLYEVTSPRLHAICLSVLKDRPEAEEALQEVYIRIWQGAGRHASSGLSPMTWLITITRNRAVDRLRARTSRPTSSFTEEAASAGPAETGSDAAGSHAQKHKSLDECLVQLGEDRAGAVRTAYLEGLTYADLSARVDMPVSVARNWLRGSLLRLKDCISQ</sequence>
<proteinExistence type="inferred from homology"/>
<dbReference type="PANTHER" id="PTHR43133:SF62">
    <property type="entry name" value="RNA POLYMERASE SIGMA FACTOR SIGZ"/>
    <property type="match status" value="1"/>
</dbReference>
<dbReference type="AlphaFoldDB" id="A0A3M0M654"/>
<reference evidence="7 8" key="1">
    <citation type="submission" date="2018-07" db="EMBL/GenBank/DDBJ databases">
        <authorList>
            <person name="Zhang Y."/>
            <person name="Wang L."/>
            <person name="Ma S."/>
        </authorList>
    </citation>
    <scope>NUCLEOTIDE SEQUENCE [LARGE SCALE GENOMIC DNA]</scope>
    <source>
        <strain evidence="7 8">4-2</strain>
    </source>
</reference>
<gene>
    <name evidence="7" type="ORF">C9E81_17165</name>
</gene>